<dbReference type="InterPro" id="IPR000305">
    <property type="entry name" value="GIY-YIG_endonuc"/>
</dbReference>
<dbReference type="AlphaFoldDB" id="A0A151JYG3"/>
<dbReference type="Pfam" id="PF01541">
    <property type="entry name" value="GIY-YIG"/>
    <property type="match status" value="1"/>
</dbReference>
<dbReference type="PROSITE" id="PS50164">
    <property type="entry name" value="GIY_YIG"/>
    <property type="match status" value="1"/>
</dbReference>
<dbReference type="EMBL" id="KQ981488">
    <property type="protein sequence ID" value="KYN41410.1"/>
    <property type="molecule type" value="Genomic_DNA"/>
</dbReference>
<dbReference type="STRING" id="34720.A0A151JYG3"/>
<feature type="domain" description="GIY-YIG" evidence="1">
    <location>
        <begin position="24"/>
        <end position="106"/>
    </location>
</feature>
<keyword evidence="3" id="KW-1185">Reference proteome</keyword>
<protein>
    <recommendedName>
        <fullName evidence="1">GIY-YIG domain-containing protein</fullName>
    </recommendedName>
</protein>
<dbReference type="SUPFAM" id="SSF82771">
    <property type="entry name" value="GIY-YIG endonuclease"/>
    <property type="match status" value="1"/>
</dbReference>
<name>A0A151JYG3_9HYME</name>
<dbReference type="Proteomes" id="UP000078541">
    <property type="component" value="Unassembled WGS sequence"/>
</dbReference>
<evidence type="ECO:0000313" key="2">
    <source>
        <dbReference type="EMBL" id="KYN41410.1"/>
    </source>
</evidence>
<dbReference type="InterPro" id="IPR035901">
    <property type="entry name" value="GIY-YIG_endonuc_sf"/>
</dbReference>
<sequence length="109" mass="13002">MAYRGINKLNRFIKVQKVLSRSSQSNVVYKIDCKDCDASYVGQTSRCLKTRITEHKNHINRNTTQHSVITQYRIDLGYDFNWDKVHILDKEQILHKRLLSEMIHIKRQK</sequence>
<reference evidence="2 3" key="1">
    <citation type="submission" date="2016-03" db="EMBL/GenBank/DDBJ databases">
        <title>Trachymyrmex septentrionalis WGS genome.</title>
        <authorList>
            <person name="Nygaard S."/>
            <person name="Hu H."/>
            <person name="Boomsma J."/>
            <person name="Zhang G."/>
        </authorList>
    </citation>
    <scope>NUCLEOTIDE SEQUENCE [LARGE SCALE GENOMIC DNA]</scope>
    <source>
        <strain evidence="2">Tsep2-gDNA-1</strain>
        <tissue evidence="2">Whole body</tissue>
    </source>
</reference>
<gene>
    <name evidence="2" type="ORF">ALC56_04173</name>
</gene>
<evidence type="ECO:0000259" key="1">
    <source>
        <dbReference type="PROSITE" id="PS50164"/>
    </source>
</evidence>
<dbReference type="Gene3D" id="3.40.1440.10">
    <property type="entry name" value="GIY-YIG endonuclease"/>
    <property type="match status" value="1"/>
</dbReference>
<accession>A0A151JYG3</accession>
<dbReference type="CDD" id="cd10442">
    <property type="entry name" value="GIY-YIG_PLEs"/>
    <property type="match status" value="1"/>
</dbReference>
<organism evidence="2 3">
    <name type="scientific">Trachymyrmex septentrionalis</name>
    <dbReference type="NCBI Taxonomy" id="34720"/>
    <lineage>
        <taxon>Eukaryota</taxon>
        <taxon>Metazoa</taxon>
        <taxon>Ecdysozoa</taxon>
        <taxon>Arthropoda</taxon>
        <taxon>Hexapoda</taxon>
        <taxon>Insecta</taxon>
        <taxon>Pterygota</taxon>
        <taxon>Neoptera</taxon>
        <taxon>Endopterygota</taxon>
        <taxon>Hymenoptera</taxon>
        <taxon>Apocrita</taxon>
        <taxon>Aculeata</taxon>
        <taxon>Formicoidea</taxon>
        <taxon>Formicidae</taxon>
        <taxon>Myrmicinae</taxon>
        <taxon>Trachymyrmex</taxon>
    </lineage>
</organism>
<proteinExistence type="predicted"/>
<evidence type="ECO:0000313" key="3">
    <source>
        <dbReference type="Proteomes" id="UP000078541"/>
    </source>
</evidence>